<sequence length="661" mass="71604">MGFFHRNKVSKTAAGPVPVKPAPVNASGHYHASPPPPPPRPPRYATSTTQTPTYWQPQAQYHHPPPPYHHPQQELQHQQQVQQQQQQQHRPQGWSQHPQRGPYPQPIVVNQHYHLHPPPPSSHLALTAPPAAAAAAASHAGVGANPCPLGLDKFAGSVVTIAKDFASPHFLEEPNFHPHAAQLISSTAVCMDQIAGCFNDVMTLIDCERLVGNEKALFSYQQDGDARKTTKKKGSSSSSSSSSSLSKGQSTAVAPSVVSGNYFAKVELYANSRLAMNLPPLRLYMPTWPILCMAAQYAERVYDNPKGAERDAHVSADWRTGTKAMVIKSVPMDHVGTIVFAIRGSASVQDWAVNLKAEPVPPAGFLDDPGNSCHAGFLDVARKTVRPVAARLRQLLEEDPRRSAYSLLITGHSAGGAVASLLYAHMLSTSPEAESELNVLTGCFKRVHCVTFGTPPVSLLPLQRPDRPELRKSLFLTFVNEGDPVPRADKAYVKSLLELFAAPPPPRERESKPAISALVVGGGQERETKEKKKKKKADVGSRLAAKASKMSLAQAAKGSRDSSERDGGSGSRRRSKPMWNLPPSTLSSPGRIVVLRSGDPRAGIKDRKTVAERLDEGVIAQTVTDQELRQVVWGDPVCHLMRLYSGRIETLAVGAVTGKHG</sequence>
<dbReference type="EMBL" id="JAHLJV010000068">
    <property type="protein sequence ID" value="KAK1579288.1"/>
    <property type="molecule type" value="Genomic_DNA"/>
</dbReference>
<proteinExistence type="predicted"/>
<feature type="compositionally biased region" description="Low complexity" evidence="1">
    <location>
        <begin position="235"/>
        <end position="248"/>
    </location>
</feature>
<feature type="compositionally biased region" description="Pro residues" evidence="1">
    <location>
        <begin position="33"/>
        <end position="42"/>
    </location>
</feature>
<dbReference type="RefSeq" id="XP_060410423.1">
    <property type="nucleotide sequence ID" value="XM_060564074.1"/>
</dbReference>
<dbReference type="Proteomes" id="UP001230504">
    <property type="component" value="Unassembled WGS sequence"/>
</dbReference>
<dbReference type="PANTHER" id="PTHR46023">
    <property type="entry name" value="LIPASE CLASS 3 PROTEIN-LIKE"/>
    <property type="match status" value="1"/>
</dbReference>
<gene>
    <name evidence="3" type="ORF">LY79DRAFT_672561</name>
</gene>
<evidence type="ECO:0000256" key="1">
    <source>
        <dbReference type="SAM" id="MobiDB-lite"/>
    </source>
</evidence>
<evidence type="ECO:0000313" key="3">
    <source>
        <dbReference type="EMBL" id="KAK1579288.1"/>
    </source>
</evidence>
<dbReference type="InterPro" id="IPR002921">
    <property type="entry name" value="Fungal_lipase-type"/>
</dbReference>
<dbReference type="Gene3D" id="3.40.50.1820">
    <property type="entry name" value="alpha/beta hydrolase"/>
    <property type="match status" value="1"/>
</dbReference>
<evidence type="ECO:0000259" key="2">
    <source>
        <dbReference type="Pfam" id="PF01764"/>
    </source>
</evidence>
<feature type="compositionally biased region" description="Polar residues" evidence="1">
    <location>
        <begin position="45"/>
        <end position="55"/>
    </location>
</feature>
<organism evidence="3 4">
    <name type="scientific">Colletotrichum navitas</name>
    <dbReference type="NCBI Taxonomy" id="681940"/>
    <lineage>
        <taxon>Eukaryota</taxon>
        <taxon>Fungi</taxon>
        <taxon>Dikarya</taxon>
        <taxon>Ascomycota</taxon>
        <taxon>Pezizomycotina</taxon>
        <taxon>Sordariomycetes</taxon>
        <taxon>Hypocreomycetidae</taxon>
        <taxon>Glomerellales</taxon>
        <taxon>Glomerellaceae</taxon>
        <taxon>Colletotrichum</taxon>
        <taxon>Colletotrichum graminicola species complex</taxon>
    </lineage>
</organism>
<protein>
    <submittedName>
        <fullName evidence="3">Alpha/Beta hydrolase protein</fullName>
    </submittedName>
</protein>
<keyword evidence="3" id="KW-0378">Hydrolase</keyword>
<dbReference type="GeneID" id="85448314"/>
<feature type="region of interest" description="Disordered" evidence="1">
    <location>
        <begin position="519"/>
        <end position="587"/>
    </location>
</feature>
<feature type="domain" description="Fungal lipase-type" evidence="2">
    <location>
        <begin position="339"/>
        <end position="488"/>
    </location>
</feature>
<keyword evidence="4" id="KW-1185">Reference proteome</keyword>
<feature type="compositionally biased region" description="Low complexity" evidence="1">
    <location>
        <begin position="13"/>
        <end position="26"/>
    </location>
</feature>
<dbReference type="Pfam" id="PF01764">
    <property type="entry name" value="Lipase_3"/>
    <property type="match status" value="1"/>
</dbReference>
<dbReference type="GO" id="GO:0006629">
    <property type="term" value="P:lipid metabolic process"/>
    <property type="evidence" value="ECO:0007669"/>
    <property type="project" value="InterPro"/>
</dbReference>
<accession>A0AAD8PRD0</accession>
<feature type="compositionally biased region" description="Basic and acidic residues" evidence="1">
    <location>
        <begin position="558"/>
        <end position="567"/>
    </location>
</feature>
<feature type="compositionally biased region" description="Low complexity" evidence="1">
    <location>
        <begin position="73"/>
        <end position="97"/>
    </location>
</feature>
<evidence type="ECO:0000313" key="4">
    <source>
        <dbReference type="Proteomes" id="UP001230504"/>
    </source>
</evidence>
<feature type="region of interest" description="Disordered" evidence="1">
    <location>
        <begin position="1"/>
        <end position="126"/>
    </location>
</feature>
<comment type="caution">
    <text evidence="3">The sequence shown here is derived from an EMBL/GenBank/DDBJ whole genome shotgun (WGS) entry which is preliminary data.</text>
</comment>
<dbReference type="AlphaFoldDB" id="A0AAD8PRD0"/>
<reference evidence="3" key="1">
    <citation type="submission" date="2021-06" db="EMBL/GenBank/DDBJ databases">
        <title>Comparative genomics, transcriptomics and evolutionary studies reveal genomic signatures of adaptation to plant cell wall in hemibiotrophic fungi.</title>
        <authorList>
            <consortium name="DOE Joint Genome Institute"/>
            <person name="Baroncelli R."/>
            <person name="Diaz J.F."/>
            <person name="Benocci T."/>
            <person name="Peng M."/>
            <person name="Battaglia E."/>
            <person name="Haridas S."/>
            <person name="Andreopoulos W."/>
            <person name="Labutti K."/>
            <person name="Pangilinan J."/>
            <person name="Floch G.L."/>
            <person name="Makela M.R."/>
            <person name="Henrissat B."/>
            <person name="Grigoriev I.V."/>
            <person name="Crouch J.A."/>
            <person name="De Vries R.P."/>
            <person name="Sukno S.A."/>
            <person name="Thon M.R."/>
        </authorList>
    </citation>
    <scope>NUCLEOTIDE SEQUENCE</scope>
    <source>
        <strain evidence="3">CBS 125086</strain>
    </source>
</reference>
<dbReference type="GO" id="GO:0016787">
    <property type="term" value="F:hydrolase activity"/>
    <property type="evidence" value="ECO:0007669"/>
    <property type="project" value="UniProtKB-KW"/>
</dbReference>
<dbReference type="PANTHER" id="PTHR46023:SF6">
    <property type="entry name" value="LIPASE CLASS 3 FAMILY PROTEIN"/>
    <property type="match status" value="1"/>
</dbReference>
<name>A0AAD8PRD0_9PEZI</name>
<feature type="region of interest" description="Disordered" evidence="1">
    <location>
        <begin position="223"/>
        <end position="248"/>
    </location>
</feature>
<dbReference type="SUPFAM" id="SSF53474">
    <property type="entry name" value="alpha/beta-Hydrolases"/>
    <property type="match status" value="1"/>
</dbReference>
<dbReference type="CDD" id="cd00519">
    <property type="entry name" value="Lipase_3"/>
    <property type="match status" value="1"/>
</dbReference>
<dbReference type="InterPro" id="IPR029058">
    <property type="entry name" value="AB_hydrolase_fold"/>
</dbReference>